<gene>
    <name evidence="1" type="ORF">RSO01_92380</name>
</gene>
<dbReference type="OrthoDB" id="9794394at2"/>
<evidence type="ECO:0000313" key="2">
    <source>
        <dbReference type="Proteomes" id="UP000321058"/>
    </source>
</evidence>
<evidence type="ECO:0008006" key="3">
    <source>
        <dbReference type="Google" id="ProtNLM"/>
    </source>
</evidence>
<organism evidence="1 2">
    <name type="scientific">Reyranella soli</name>
    <dbReference type="NCBI Taxonomy" id="1230389"/>
    <lineage>
        <taxon>Bacteria</taxon>
        <taxon>Pseudomonadati</taxon>
        <taxon>Pseudomonadota</taxon>
        <taxon>Alphaproteobacteria</taxon>
        <taxon>Hyphomicrobiales</taxon>
        <taxon>Reyranellaceae</taxon>
        <taxon>Reyranella</taxon>
    </lineage>
</organism>
<sequence length="79" mass="8844">MANQRPDLLARRLVRDMMIYTRGVKMRWVPLETVARRLVLKDANATSAALALAESEGWLTVKDGESLCLTDAGRQMAKL</sequence>
<dbReference type="EMBL" id="BKAJ01000300">
    <property type="protein sequence ID" value="GEP62072.1"/>
    <property type="molecule type" value="Genomic_DNA"/>
</dbReference>
<dbReference type="Proteomes" id="UP000321058">
    <property type="component" value="Unassembled WGS sequence"/>
</dbReference>
<keyword evidence="2" id="KW-1185">Reference proteome</keyword>
<name>A0A512NT65_9HYPH</name>
<comment type="caution">
    <text evidence="1">The sequence shown here is derived from an EMBL/GenBank/DDBJ whole genome shotgun (WGS) entry which is preliminary data.</text>
</comment>
<reference evidence="1 2" key="1">
    <citation type="submission" date="2019-07" db="EMBL/GenBank/DDBJ databases">
        <title>Whole genome shotgun sequence of Reyranella soli NBRC 108950.</title>
        <authorList>
            <person name="Hosoyama A."/>
            <person name="Uohara A."/>
            <person name="Ohji S."/>
            <person name="Ichikawa N."/>
        </authorList>
    </citation>
    <scope>NUCLEOTIDE SEQUENCE [LARGE SCALE GENOMIC DNA]</scope>
    <source>
        <strain evidence="1 2">NBRC 108950</strain>
    </source>
</reference>
<evidence type="ECO:0000313" key="1">
    <source>
        <dbReference type="EMBL" id="GEP62072.1"/>
    </source>
</evidence>
<protein>
    <recommendedName>
        <fullName evidence="3">HTH marR-type domain-containing protein</fullName>
    </recommendedName>
</protein>
<proteinExistence type="predicted"/>
<accession>A0A512NT65</accession>
<dbReference type="AlphaFoldDB" id="A0A512NT65"/>
<dbReference type="RefSeq" id="WP_147157335.1">
    <property type="nucleotide sequence ID" value="NZ_BKAJ01000300.1"/>
</dbReference>